<dbReference type="RefSeq" id="WP_281735123.1">
    <property type="nucleotide sequence ID" value="NZ_JAKETQ010000001.1"/>
</dbReference>
<organism evidence="7 8">
    <name type="scientific">Paradevosia shaoguanensis</name>
    <dbReference type="NCBI Taxonomy" id="1335043"/>
    <lineage>
        <taxon>Bacteria</taxon>
        <taxon>Pseudomonadati</taxon>
        <taxon>Pseudomonadota</taxon>
        <taxon>Alphaproteobacteria</taxon>
        <taxon>Hyphomicrobiales</taxon>
        <taxon>Devosiaceae</taxon>
        <taxon>Paradevosia</taxon>
    </lineage>
</organism>
<evidence type="ECO:0000256" key="2">
    <source>
        <dbReference type="ARBA" id="ARBA00007165"/>
    </source>
</evidence>
<evidence type="ECO:0000256" key="5">
    <source>
        <dbReference type="ARBA" id="ARBA00023136"/>
    </source>
</evidence>
<dbReference type="PROSITE" id="PS50895">
    <property type="entry name" value="SURF1"/>
    <property type="match status" value="1"/>
</dbReference>
<proteinExistence type="inferred from homology"/>
<keyword evidence="3 6" id="KW-0812">Transmembrane</keyword>
<evidence type="ECO:0000256" key="1">
    <source>
        <dbReference type="ARBA" id="ARBA00004370"/>
    </source>
</evidence>
<dbReference type="AlphaFoldDB" id="A0AA41UAJ2"/>
<keyword evidence="4 6" id="KW-1133">Transmembrane helix</keyword>
<dbReference type="EMBL" id="JALAZD010000001">
    <property type="protein sequence ID" value="MCI0126117.1"/>
    <property type="molecule type" value="Genomic_DNA"/>
</dbReference>
<dbReference type="PANTHER" id="PTHR23427">
    <property type="entry name" value="SURFEIT LOCUS PROTEIN"/>
    <property type="match status" value="1"/>
</dbReference>
<reference evidence="7" key="1">
    <citation type="submission" date="2022-03" db="EMBL/GenBank/DDBJ databases">
        <title>The complete genome sequence of a Methyloterrigena soli.</title>
        <authorList>
            <person name="Zi Z."/>
        </authorList>
    </citation>
    <scope>NUCLEOTIDE SEQUENCE</scope>
    <source>
        <strain evidence="7">M48</strain>
    </source>
</reference>
<comment type="subcellular location">
    <subcellularLocation>
        <location evidence="6">Cell membrane</location>
        <topology evidence="6">Multi-pass membrane protein</topology>
    </subcellularLocation>
    <subcellularLocation>
        <location evidence="1">Membrane</location>
    </subcellularLocation>
</comment>
<accession>A0AA41UAJ2</accession>
<feature type="transmembrane region" description="Helical" evidence="6">
    <location>
        <begin position="228"/>
        <end position="246"/>
    </location>
</feature>
<dbReference type="Proteomes" id="UP001156140">
    <property type="component" value="Unassembled WGS sequence"/>
</dbReference>
<dbReference type="InterPro" id="IPR002994">
    <property type="entry name" value="Surf1/Shy1"/>
</dbReference>
<evidence type="ECO:0000256" key="3">
    <source>
        <dbReference type="ARBA" id="ARBA00022692"/>
    </source>
</evidence>
<evidence type="ECO:0000313" key="7">
    <source>
        <dbReference type="EMBL" id="MCI0126117.1"/>
    </source>
</evidence>
<name>A0AA41UAJ2_9HYPH</name>
<dbReference type="CDD" id="cd06662">
    <property type="entry name" value="SURF1"/>
    <property type="match status" value="1"/>
</dbReference>
<protein>
    <recommendedName>
        <fullName evidence="6">SURF1-like protein</fullName>
    </recommendedName>
</protein>
<comment type="caution">
    <text evidence="7">The sequence shown here is derived from an EMBL/GenBank/DDBJ whole genome shotgun (WGS) entry which is preliminary data.</text>
</comment>
<dbReference type="InterPro" id="IPR045214">
    <property type="entry name" value="Surf1/Surf4"/>
</dbReference>
<keyword evidence="8" id="KW-1185">Reference proteome</keyword>
<gene>
    <name evidence="7" type="ORF">ML536_04685</name>
</gene>
<sequence>MTRAEAQSPRSWVFWSFIVLMLALIALFIYLGTWQMHRLGEKEALIAAVEERSHLAPQPLPPAAEWGAIVPTDYDFRPIALTGHFLPEETIEVFTSLSEPKGKFGGPGYWVVTPFALDAGGIVFVNRGFVPESQAKAFANDPATPAGTVTVSGLARQPEEINAFTPAADPAKRIEWVRNPERLAALIKPDETPVAPLYVDLPAGDPGVLPQGGETVMTFPNRHFEYAMTWYAFAVITPIMLGFWIWRQRRGRSKDR</sequence>
<comment type="similarity">
    <text evidence="2 6">Belongs to the SURF1 family.</text>
</comment>
<dbReference type="GO" id="GO:0005886">
    <property type="term" value="C:plasma membrane"/>
    <property type="evidence" value="ECO:0007669"/>
    <property type="project" value="UniProtKB-SubCell"/>
</dbReference>
<keyword evidence="6" id="KW-1003">Cell membrane</keyword>
<evidence type="ECO:0000256" key="6">
    <source>
        <dbReference type="RuleBase" id="RU363076"/>
    </source>
</evidence>
<evidence type="ECO:0000256" key="4">
    <source>
        <dbReference type="ARBA" id="ARBA00022989"/>
    </source>
</evidence>
<keyword evidence="5 6" id="KW-0472">Membrane</keyword>
<dbReference type="Pfam" id="PF02104">
    <property type="entry name" value="SURF1"/>
    <property type="match status" value="1"/>
</dbReference>
<feature type="transmembrane region" description="Helical" evidence="6">
    <location>
        <begin position="12"/>
        <end position="32"/>
    </location>
</feature>
<evidence type="ECO:0000313" key="8">
    <source>
        <dbReference type="Proteomes" id="UP001156140"/>
    </source>
</evidence>
<dbReference type="PANTHER" id="PTHR23427:SF2">
    <property type="entry name" value="SURFEIT LOCUS PROTEIN 1"/>
    <property type="match status" value="1"/>
</dbReference>